<comment type="caution">
    <text evidence="1">The sequence shown here is derived from an EMBL/GenBank/DDBJ whole genome shotgun (WGS) entry which is preliminary data.</text>
</comment>
<dbReference type="AlphaFoldDB" id="A0A099CX73"/>
<gene>
    <name evidence="2" type="ORF">HNQ86_001508</name>
    <name evidence="1" type="ORF">LF63_0103615</name>
</gene>
<reference evidence="2 4" key="2">
    <citation type="submission" date="2020-08" db="EMBL/GenBank/DDBJ databases">
        <title>Genomic Encyclopedia of Type Strains, Phase IV (KMG-IV): sequencing the most valuable type-strain genomes for metagenomic binning, comparative biology and taxonomic classification.</title>
        <authorList>
            <person name="Goeker M."/>
        </authorList>
    </citation>
    <scope>NUCLEOTIDE SEQUENCE [LARGE SCALE GENOMIC DNA]</scope>
    <source>
        <strain evidence="2 4">DSM 107085</strain>
    </source>
</reference>
<dbReference type="Proteomes" id="UP000560000">
    <property type="component" value="Unassembled WGS sequence"/>
</dbReference>
<sequence length="65" mass="6725">MSNAESIVTSWLQGDTAAGGKGNPAGSLFTVSNVDLKAVGNTREYGVLNTGPLRCDTIVAQYCFG</sequence>
<evidence type="ECO:0000313" key="2">
    <source>
        <dbReference type="EMBL" id="MBB6184163.1"/>
    </source>
</evidence>
<dbReference type="Proteomes" id="UP000029708">
    <property type="component" value="Unassembled WGS sequence"/>
</dbReference>
<name>A0A099CX73_9GAMM</name>
<dbReference type="InterPro" id="IPR046197">
    <property type="entry name" value="DUF6229"/>
</dbReference>
<keyword evidence="3" id="KW-1185">Reference proteome</keyword>
<evidence type="ECO:0000313" key="4">
    <source>
        <dbReference type="Proteomes" id="UP000560000"/>
    </source>
</evidence>
<evidence type="ECO:0000313" key="3">
    <source>
        <dbReference type="Proteomes" id="UP000029708"/>
    </source>
</evidence>
<dbReference type="HOGENOM" id="CLU_2845514_0_0_6"/>
<proteinExistence type="predicted"/>
<dbReference type="EMBL" id="JROI01000008">
    <property type="protein sequence ID" value="KGI78558.1"/>
    <property type="molecule type" value="Genomic_DNA"/>
</dbReference>
<reference evidence="1 3" key="1">
    <citation type="submission" date="2014-09" db="EMBL/GenBank/DDBJ databases">
        <title>Xanthomonadaceae 3.5X direct submission.</title>
        <authorList>
            <person name="Fang T."/>
            <person name="Wang H."/>
        </authorList>
    </citation>
    <scope>NUCLEOTIDE SEQUENCE [LARGE SCALE GENOMIC DNA]</scope>
    <source>
        <strain evidence="1 3">3.5X</strain>
    </source>
</reference>
<organism evidence="1 3">
    <name type="scientific">Oleiagrimonas soli</name>
    <dbReference type="NCBI Taxonomy" id="1543381"/>
    <lineage>
        <taxon>Bacteria</taxon>
        <taxon>Pseudomonadati</taxon>
        <taxon>Pseudomonadota</taxon>
        <taxon>Gammaproteobacteria</taxon>
        <taxon>Lysobacterales</taxon>
        <taxon>Rhodanobacteraceae</taxon>
        <taxon>Oleiagrimonas</taxon>
    </lineage>
</organism>
<dbReference type="RefSeq" id="WP_043099709.1">
    <property type="nucleotide sequence ID" value="NZ_JACHET010000001.1"/>
</dbReference>
<dbReference type="Pfam" id="PF19740">
    <property type="entry name" value="DUF6229"/>
    <property type="match status" value="1"/>
</dbReference>
<dbReference type="EMBL" id="JACHET010000001">
    <property type="protein sequence ID" value="MBB6184163.1"/>
    <property type="molecule type" value="Genomic_DNA"/>
</dbReference>
<accession>A0A099CX73</accession>
<protein>
    <submittedName>
        <fullName evidence="1">Uncharacterized protein</fullName>
    </submittedName>
</protein>
<evidence type="ECO:0000313" key="1">
    <source>
        <dbReference type="EMBL" id="KGI78558.1"/>
    </source>
</evidence>